<sequence length="179" mass="19922">MQKKVLILSSSPRIGSNSELLADRFAQGASESGHLVEKITLRDQQIHFCKGCLACVKSNRCVIEDDMAWILGKMKQADVLVFATPVYYYEMCGQMKTLLDRSNPLYTDTYAFSDIYLIMTAAEDGDHVWKRVVNGLEGWIECYEKAHLSGVVFGGGVNGPKEIISHSAMQKAYEMGKAV</sequence>
<accession>A0ABT1SJF5</accession>
<dbReference type="InterPro" id="IPR051796">
    <property type="entry name" value="ISF_SsuE-like"/>
</dbReference>
<keyword evidence="2" id="KW-0288">FMN</keyword>
<dbReference type="InterPro" id="IPR029039">
    <property type="entry name" value="Flavoprotein-like_sf"/>
</dbReference>
<name>A0ABT1SJF5_9FIRM</name>
<protein>
    <submittedName>
        <fullName evidence="4">Flavodoxin family protein</fullName>
    </submittedName>
</protein>
<dbReference type="Gene3D" id="3.40.50.360">
    <property type="match status" value="1"/>
</dbReference>
<organism evidence="4 5">
    <name type="scientific">Massilicoli timonensis</name>
    <dbReference type="NCBI Taxonomy" id="2015901"/>
    <lineage>
        <taxon>Bacteria</taxon>
        <taxon>Bacillati</taxon>
        <taxon>Bacillota</taxon>
        <taxon>Erysipelotrichia</taxon>
        <taxon>Erysipelotrichales</taxon>
        <taxon>Erysipelotrichaceae</taxon>
        <taxon>Massilicoli</taxon>
    </lineage>
</organism>
<dbReference type="RefSeq" id="WP_178200153.1">
    <property type="nucleotide sequence ID" value="NZ_CALVCM010000017.1"/>
</dbReference>
<dbReference type="SUPFAM" id="SSF52218">
    <property type="entry name" value="Flavoproteins"/>
    <property type="match status" value="1"/>
</dbReference>
<dbReference type="EMBL" id="JANGCH010000001">
    <property type="protein sequence ID" value="MCQ5120820.1"/>
    <property type="molecule type" value="Genomic_DNA"/>
</dbReference>
<keyword evidence="5" id="KW-1185">Reference proteome</keyword>
<dbReference type="PANTHER" id="PTHR43278">
    <property type="entry name" value="NAD(P)H-DEPENDENT FMN-CONTAINING OXIDOREDUCTASE YWQN-RELATED"/>
    <property type="match status" value="1"/>
</dbReference>
<evidence type="ECO:0000313" key="5">
    <source>
        <dbReference type="Proteomes" id="UP001524435"/>
    </source>
</evidence>
<dbReference type="PANTHER" id="PTHR43278:SF2">
    <property type="entry name" value="IRON-SULFUR FLAVOPROTEIN"/>
    <property type="match status" value="1"/>
</dbReference>
<feature type="domain" description="NADPH-dependent FMN reductase-like" evidence="3">
    <location>
        <begin position="4"/>
        <end position="107"/>
    </location>
</feature>
<comment type="caution">
    <text evidence="4">The sequence shown here is derived from an EMBL/GenBank/DDBJ whole genome shotgun (WGS) entry which is preliminary data.</text>
</comment>
<dbReference type="InterPro" id="IPR005025">
    <property type="entry name" value="FMN_Rdtase-like_dom"/>
</dbReference>
<keyword evidence="1" id="KW-0285">Flavoprotein</keyword>
<dbReference type="Proteomes" id="UP001524435">
    <property type="component" value="Unassembled WGS sequence"/>
</dbReference>
<evidence type="ECO:0000256" key="1">
    <source>
        <dbReference type="ARBA" id="ARBA00022630"/>
    </source>
</evidence>
<evidence type="ECO:0000259" key="3">
    <source>
        <dbReference type="Pfam" id="PF03358"/>
    </source>
</evidence>
<evidence type="ECO:0000313" key="4">
    <source>
        <dbReference type="EMBL" id="MCQ5120820.1"/>
    </source>
</evidence>
<dbReference type="Pfam" id="PF03358">
    <property type="entry name" value="FMN_red"/>
    <property type="match status" value="1"/>
</dbReference>
<gene>
    <name evidence="4" type="ORF">NE663_00925</name>
</gene>
<proteinExistence type="predicted"/>
<reference evidence="4 5" key="1">
    <citation type="submission" date="2022-06" db="EMBL/GenBank/DDBJ databases">
        <title>Isolation of gut microbiota from human fecal samples.</title>
        <authorList>
            <person name="Pamer E.G."/>
            <person name="Barat B."/>
            <person name="Waligurski E."/>
            <person name="Medina S."/>
            <person name="Paddock L."/>
            <person name="Mostad J."/>
        </authorList>
    </citation>
    <scope>NUCLEOTIDE SEQUENCE [LARGE SCALE GENOMIC DNA]</scope>
    <source>
        <strain evidence="4 5">DFI.6.1</strain>
    </source>
</reference>
<evidence type="ECO:0000256" key="2">
    <source>
        <dbReference type="ARBA" id="ARBA00022643"/>
    </source>
</evidence>